<dbReference type="AlphaFoldDB" id="A0A372DMQ2"/>
<comment type="subcellular location">
    <subcellularLocation>
        <location evidence="1">Membrane</location>
        <topology evidence="1">Multi-pass membrane protein</topology>
    </subcellularLocation>
</comment>
<dbReference type="Proteomes" id="UP000262917">
    <property type="component" value="Unassembled WGS sequence"/>
</dbReference>
<dbReference type="PANTHER" id="PTHR31885:SF6">
    <property type="entry name" value="GH04784P"/>
    <property type="match status" value="1"/>
</dbReference>
<evidence type="ECO:0000256" key="3">
    <source>
        <dbReference type="ARBA" id="ARBA00022692"/>
    </source>
</evidence>
<comment type="caution">
    <text evidence="7">The sequence shown here is derived from an EMBL/GenBank/DDBJ whole genome shotgun (WGS) entry which is preliminary data.</text>
</comment>
<feature type="transmembrane region" description="Helical" evidence="6">
    <location>
        <begin position="164"/>
        <end position="183"/>
    </location>
</feature>
<evidence type="ECO:0000256" key="2">
    <source>
        <dbReference type="ARBA" id="ARBA00007375"/>
    </source>
</evidence>
<keyword evidence="3 6" id="KW-0812">Transmembrane</keyword>
<evidence type="ECO:0000256" key="5">
    <source>
        <dbReference type="ARBA" id="ARBA00023136"/>
    </source>
</evidence>
<evidence type="ECO:0000256" key="4">
    <source>
        <dbReference type="ARBA" id="ARBA00022989"/>
    </source>
</evidence>
<feature type="transmembrane region" description="Helical" evidence="6">
    <location>
        <begin position="82"/>
        <end position="102"/>
    </location>
</feature>
<evidence type="ECO:0000313" key="8">
    <source>
        <dbReference type="Proteomes" id="UP000262917"/>
    </source>
</evidence>
<evidence type="ECO:0000313" key="7">
    <source>
        <dbReference type="EMBL" id="RFP60734.1"/>
    </source>
</evidence>
<keyword evidence="8" id="KW-1185">Reference proteome</keyword>
<dbReference type="Pfam" id="PF07947">
    <property type="entry name" value="YhhN"/>
    <property type="match status" value="1"/>
</dbReference>
<accession>A0A372DMQ2</accession>
<keyword evidence="5 6" id="KW-0472">Membrane</keyword>
<name>A0A372DMQ2_9GAMM</name>
<dbReference type="InterPro" id="IPR012506">
    <property type="entry name" value="TMEM86B-like"/>
</dbReference>
<evidence type="ECO:0000256" key="1">
    <source>
        <dbReference type="ARBA" id="ARBA00004141"/>
    </source>
</evidence>
<feature type="transmembrane region" description="Helical" evidence="6">
    <location>
        <begin position="195"/>
        <end position="216"/>
    </location>
</feature>
<dbReference type="GO" id="GO:0016020">
    <property type="term" value="C:membrane"/>
    <property type="evidence" value="ECO:0007669"/>
    <property type="project" value="UniProtKB-SubCell"/>
</dbReference>
<dbReference type="GO" id="GO:0016787">
    <property type="term" value="F:hydrolase activity"/>
    <property type="evidence" value="ECO:0007669"/>
    <property type="project" value="TreeGrafter"/>
</dbReference>
<dbReference type="EMBL" id="QVPD01000005">
    <property type="protein sequence ID" value="RFP60734.1"/>
    <property type="molecule type" value="Genomic_DNA"/>
</dbReference>
<feature type="transmembrane region" description="Helical" evidence="6">
    <location>
        <begin position="56"/>
        <end position="75"/>
    </location>
</feature>
<sequence>MATATAIAAIVCLLACAALLAAEWRQSLLGRASFKLLASSAFVVVALQSGATTSAYGRWVLVALALSWIGDALLLSRQSRRFLAGLASFLLAHVAFALAFAQRPSDPVLLAAALAAMGGFGGGVLAWLWRHLSTPFYRIAVSAYVLAIVAMGALAIAASAAAGTWLPAVGAVAFAASDLAVARDRFVAPGFANRAWGLPLYYAAQLLLAASVAAAAA</sequence>
<reference evidence="7 8" key="1">
    <citation type="submission" date="2018-08" db="EMBL/GenBank/DDBJ databases">
        <title>Lysobacter weifangensis sp. nov., a new member of the family 'Xanthomonadaceae', isolated from soil in a farmland.</title>
        <authorList>
            <person name="Zhao H."/>
        </authorList>
    </citation>
    <scope>NUCLEOTIDE SEQUENCE [LARGE SCALE GENOMIC DNA]</scope>
    <source>
        <strain evidence="7 8">WF-2</strain>
    </source>
</reference>
<dbReference type="OrthoDB" id="345840at2"/>
<dbReference type="PANTHER" id="PTHR31885">
    <property type="entry name" value="GH04784P"/>
    <property type="match status" value="1"/>
</dbReference>
<comment type="similarity">
    <text evidence="2">Belongs to the TMEM86 family.</text>
</comment>
<organism evidence="7 8">
    <name type="scientific">Cognatiluteimonas weifangensis</name>
    <dbReference type="NCBI Taxonomy" id="2303539"/>
    <lineage>
        <taxon>Bacteria</taxon>
        <taxon>Pseudomonadati</taxon>
        <taxon>Pseudomonadota</taxon>
        <taxon>Gammaproteobacteria</taxon>
        <taxon>Lysobacterales</taxon>
        <taxon>Lysobacteraceae</taxon>
        <taxon>Cognatiluteimonas</taxon>
    </lineage>
</organism>
<dbReference type="RefSeq" id="WP_117202343.1">
    <property type="nucleotide sequence ID" value="NZ_JBHTBK010000053.1"/>
</dbReference>
<keyword evidence="4 6" id="KW-1133">Transmembrane helix</keyword>
<evidence type="ECO:0000256" key="6">
    <source>
        <dbReference type="SAM" id="Phobius"/>
    </source>
</evidence>
<proteinExistence type="inferred from homology"/>
<protein>
    <submittedName>
        <fullName evidence="7">Lysoplasmalogenase</fullName>
    </submittedName>
</protein>
<feature type="transmembrane region" description="Helical" evidence="6">
    <location>
        <begin position="108"/>
        <end position="129"/>
    </location>
</feature>
<feature type="transmembrane region" description="Helical" evidence="6">
    <location>
        <begin position="136"/>
        <end position="158"/>
    </location>
</feature>
<gene>
    <name evidence="7" type="ORF">D0Y53_06130</name>
</gene>